<protein>
    <recommendedName>
        <fullName evidence="4">DUF1700 domain-containing protein</fullName>
    </recommendedName>
</protein>
<name>A0A1R4IL03_9MICO</name>
<accession>A0A1R4IL03</accession>
<keyword evidence="1" id="KW-1133">Transmembrane helix</keyword>
<feature type="transmembrane region" description="Helical" evidence="1">
    <location>
        <begin position="199"/>
        <end position="220"/>
    </location>
</feature>
<feature type="transmembrane region" description="Helical" evidence="1">
    <location>
        <begin position="118"/>
        <end position="138"/>
    </location>
</feature>
<reference evidence="2 3" key="1">
    <citation type="submission" date="2017-02" db="EMBL/GenBank/DDBJ databases">
        <authorList>
            <person name="Peterson S.W."/>
        </authorList>
    </citation>
    <scope>NUCLEOTIDE SEQUENCE [LARGE SCALE GENOMIC DNA]</scope>
    <source>
        <strain evidence="2 3">B Mb 05.01</strain>
    </source>
</reference>
<dbReference type="RefSeq" id="WP_087129928.1">
    <property type="nucleotide sequence ID" value="NZ_FUKO01000010.1"/>
</dbReference>
<dbReference type="OrthoDB" id="5141879at2"/>
<evidence type="ECO:0000313" key="3">
    <source>
        <dbReference type="Proteomes" id="UP000196320"/>
    </source>
</evidence>
<organism evidence="2 3">
    <name type="scientific">Microbacterium esteraromaticum</name>
    <dbReference type="NCBI Taxonomy" id="57043"/>
    <lineage>
        <taxon>Bacteria</taxon>
        <taxon>Bacillati</taxon>
        <taxon>Actinomycetota</taxon>
        <taxon>Actinomycetes</taxon>
        <taxon>Micrococcales</taxon>
        <taxon>Microbacteriaceae</taxon>
        <taxon>Microbacterium</taxon>
    </lineage>
</organism>
<gene>
    <name evidence="2" type="ORF">FM104_02700</name>
</gene>
<evidence type="ECO:0000313" key="2">
    <source>
        <dbReference type="EMBL" id="SJN20458.1"/>
    </source>
</evidence>
<feature type="transmembrane region" description="Helical" evidence="1">
    <location>
        <begin position="226"/>
        <end position="243"/>
    </location>
</feature>
<keyword evidence="1" id="KW-0812">Transmembrane</keyword>
<dbReference type="Pfam" id="PF22564">
    <property type="entry name" value="HAAS"/>
    <property type="match status" value="1"/>
</dbReference>
<keyword evidence="3" id="KW-1185">Reference proteome</keyword>
<proteinExistence type="predicted"/>
<feature type="transmembrane region" description="Helical" evidence="1">
    <location>
        <begin position="145"/>
        <end position="163"/>
    </location>
</feature>
<dbReference type="AlphaFoldDB" id="A0A1R4IL03"/>
<dbReference type="Proteomes" id="UP000196320">
    <property type="component" value="Unassembled WGS sequence"/>
</dbReference>
<sequence>MTAEDVYLRAVERMLRSIRSEHRATVLDDLRAHFADADDAGRSVEETVQALGTPEEIAARAREEFGRDDARAEWAWRVLQGTAVALALITGVVVAFIMPSYSSVSPEGPATTTIVERLGLAMALVALVPALVAAVPLVVPRRTRAATITISAVVLTAMALIGGFSLGGFFLPTVLLSWTALIVWVRLRGSGFGTGWRITGAAMTIAPTLLLLGSVGMGGAFDISAWAWPVLAVIVVLAVLIGLGIRAAGWLLAAIGLIGTVAGLISGGLLTLLVIWLGGWWLTIGLAHAVTAPRRS</sequence>
<keyword evidence="1" id="KW-0472">Membrane</keyword>
<evidence type="ECO:0008006" key="4">
    <source>
        <dbReference type="Google" id="ProtNLM"/>
    </source>
</evidence>
<feature type="transmembrane region" description="Helical" evidence="1">
    <location>
        <begin position="74"/>
        <end position="98"/>
    </location>
</feature>
<feature type="transmembrane region" description="Helical" evidence="1">
    <location>
        <begin position="250"/>
        <end position="277"/>
    </location>
</feature>
<evidence type="ECO:0000256" key="1">
    <source>
        <dbReference type="SAM" id="Phobius"/>
    </source>
</evidence>
<dbReference type="EMBL" id="FUKO01000010">
    <property type="protein sequence ID" value="SJN20458.1"/>
    <property type="molecule type" value="Genomic_DNA"/>
</dbReference>